<accession>F4KXV6</accession>
<keyword evidence="11" id="KW-1185">Reference proteome</keyword>
<dbReference type="Pfam" id="PF00535">
    <property type="entry name" value="Glycos_transf_2"/>
    <property type="match status" value="1"/>
</dbReference>
<evidence type="ECO:0000313" key="10">
    <source>
        <dbReference type="EMBL" id="AEE52615.1"/>
    </source>
</evidence>
<keyword evidence="3 10" id="KW-0808">Transferase</keyword>
<reference evidence="10 11" key="1">
    <citation type="journal article" date="2011" name="Stand. Genomic Sci.">
        <title>Complete genome sequence of Haliscomenobacter hydrossis type strain (O).</title>
        <authorList>
            <consortium name="US DOE Joint Genome Institute (JGI-PGF)"/>
            <person name="Daligault H."/>
            <person name="Lapidus A."/>
            <person name="Zeytun A."/>
            <person name="Nolan M."/>
            <person name="Lucas S."/>
            <person name="Del Rio T.G."/>
            <person name="Tice H."/>
            <person name="Cheng J.F."/>
            <person name="Tapia R."/>
            <person name="Han C."/>
            <person name="Goodwin L."/>
            <person name="Pitluck S."/>
            <person name="Liolios K."/>
            <person name="Pagani I."/>
            <person name="Ivanova N."/>
            <person name="Huntemann M."/>
            <person name="Mavromatis K."/>
            <person name="Mikhailova N."/>
            <person name="Pati A."/>
            <person name="Chen A."/>
            <person name="Palaniappan K."/>
            <person name="Land M."/>
            <person name="Hauser L."/>
            <person name="Brambilla E.M."/>
            <person name="Rohde M."/>
            <person name="Verbarg S."/>
            <person name="Goker M."/>
            <person name="Bristow J."/>
            <person name="Eisen J.A."/>
            <person name="Markowitz V."/>
            <person name="Hugenholtz P."/>
            <person name="Kyrpides N.C."/>
            <person name="Klenk H.P."/>
            <person name="Woyke T."/>
        </authorList>
    </citation>
    <scope>NUCLEOTIDE SEQUENCE [LARGE SCALE GENOMIC DNA]</scope>
    <source>
        <strain evidence="11">ATCC 27775 / DSM 1100 / LMG 10767 / O</strain>
    </source>
</reference>
<organism evidence="10 11">
    <name type="scientific">Haliscomenobacter hydrossis (strain ATCC 27775 / DSM 1100 / LMG 10767 / O)</name>
    <dbReference type="NCBI Taxonomy" id="760192"/>
    <lineage>
        <taxon>Bacteria</taxon>
        <taxon>Pseudomonadati</taxon>
        <taxon>Bacteroidota</taxon>
        <taxon>Saprospiria</taxon>
        <taxon>Saprospirales</taxon>
        <taxon>Haliscomenobacteraceae</taxon>
        <taxon>Haliscomenobacter</taxon>
    </lineage>
</organism>
<evidence type="ECO:0000256" key="3">
    <source>
        <dbReference type="ARBA" id="ARBA00022679"/>
    </source>
</evidence>
<dbReference type="PANTHER" id="PTHR48090:SF3">
    <property type="entry name" value="UNDECAPRENYL-PHOSPHATE 4-DEOXY-4-FORMAMIDO-L-ARABINOSE TRANSFERASE"/>
    <property type="match status" value="1"/>
</dbReference>
<sequence>MNTEHHPKLLSLLIPAFNSATRLRTAYEAIRNCLEAEQIPFEMLIIDDGSIDNTWELMKTLAAEDSRVRPFRMSRNYTSPYVQFAGMSVCRGACISFMPDDLQRPLETLVESYRLWEKGHKLVISYRSSRNDGWLNDLFSNFYYRIMNTLSEVTFPPGGADGYLADREIIDIMNTRIHPIHTSSVVEVLRLGFDPIFVPYDRPSRPGKSRWTWKKKVRLAKDTFFASSSFPIRAITYLGLGISLLCLLAIPLLVYARFFAESRLFGFEVPGWTTIITLVAFFNGLVLFCLGIVAEYIWRIYEEVKGRPGFLLRKDDLMNDE</sequence>
<proteinExistence type="predicted"/>
<keyword evidence="6 8" id="KW-1133">Transmembrane helix</keyword>
<evidence type="ECO:0000256" key="7">
    <source>
        <dbReference type="ARBA" id="ARBA00023136"/>
    </source>
</evidence>
<keyword evidence="7 8" id="KW-0472">Membrane</keyword>
<keyword evidence="4 8" id="KW-0812">Transmembrane</keyword>
<dbReference type="RefSeq" id="WP_013767153.1">
    <property type="nucleotide sequence ID" value="NC_015510.1"/>
</dbReference>
<dbReference type="EMBL" id="CP002691">
    <property type="protein sequence ID" value="AEE52615.1"/>
    <property type="molecule type" value="Genomic_DNA"/>
</dbReference>
<keyword evidence="5" id="KW-0448">Lipopolysaccharide biosynthesis</keyword>
<evidence type="ECO:0000259" key="9">
    <source>
        <dbReference type="Pfam" id="PF00535"/>
    </source>
</evidence>
<evidence type="ECO:0000256" key="6">
    <source>
        <dbReference type="ARBA" id="ARBA00022989"/>
    </source>
</evidence>
<name>F4KXV6_HALH1</name>
<feature type="transmembrane region" description="Helical" evidence="8">
    <location>
        <begin position="275"/>
        <end position="298"/>
    </location>
</feature>
<feature type="domain" description="Glycosyltransferase 2-like" evidence="9">
    <location>
        <begin position="11"/>
        <end position="140"/>
    </location>
</feature>
<evidence type="ECO:0000313" key="11">
    <source>
        <dbReference type="Proteomes" id="UP000008461"/>
    </source>
</evidence>
<evidence type="ECO:0000256" key="1">
    <source>
        <dbReference type="ARBA" id="ARBA00022475"/>
    </source>
</evidence>
<dbReference type="GO" id="GO:0009103">
    <property type="term" value="P:lipopolysaccharide biosynthetic process"/>
    <property type="evidence" value="ECO:0007669"/>
    <property type="project" value="UniProtKB-KW"/>
</dbReference>
<keyword evidence="1" id="KW-1003">Cell membrane</keyword>
<evidence type="ECO:0000256" key="4">
    <source>
        <dbReference type="ARBA" id="ARBA00022692"/>
    </source>
</evidence>
<dbReference type="PANTHER" id="PTHR48090">
    <property type="entry name" value="UNDECAPRENYL-PHOSPHATE 4-DEOXY-4-FORMAMIDO-L-ARABINOSE TRANSFERASE-RELATED"/>
    <property type="match status" value="1"/>
</dbReference>
<dbReference type="InterPro" id="IPR050256">
    <property type="entry name" value="Glycosyltransferase_2"/>
</dbReference>
<dbReference type="GO" id="GO:0016757">
    <property type="term" value="F:glycosyltransferase activity"/>
    <property type="evidence" value="ECO:0007669"/>
    <property type="project" value="UniProtKB-KW"/>
</dbReference>
<protein>
    <submittedName>
        <fullName evidence="10">Glycosyl transferase family 2</fullName>
    </submittedName>
</protein>
<dbReference type="HOGENOM" id="CLU_033536_0_1_10"/>
<reference key="2">
    <citation type="submission" date="2011-04" db="EMBL/GenBank/DDBJ databases">
        <title>Complete sequence of chromosome of Haliscomenobacter hydrossis DSM 1100.</title>
        <authorList>
            <consortium name="US DOE Joint Genome Institute (JGI-PGF)"/>
            <person name="Lucas S."/>
            <person name="Han J."/>
            <person name="Lapidus A."/>
            <person name="Bruce D."/>
            <person name="Goodwin L."/>
            <person name="Pitluck S."/>
            <person name="Peters L."/>
            <person name="Kyrpides N."/>
            <person name="Mavromatis K."/>
            <person name="Ivanova N."/>
            <person name="Ovchinnikova G."/>
            <person name="Pagani I."/>
            <person name="Daligault H."/>
            <person name="Detter J.C."/>
            <person name="Han C."/>
            <person name="Land M."/>
            <person name="Hauser L."/>
            <person name="Markowitz V."/>
            <person name="Cheng J.-F."/>
            <person name="Hugenholtz P."/>
            <person name="Woyke T."/>
            <person name="Wu D."/>
            <person name="Verbarg S."/>
            <person name="Frueling A."/>
            <person name="Brambilla E."/>
            <person name="Klenk H.-P."/>
            <person name="Eisen J.A."/>
        </authorList>
    </citation>
    <scope>NUCLEOTIDE SEQUENCE</scope>
    <source>
        <strain>DSM 1100</strain>
    </source>
</reference>
<keyword evidence="2" id="KW-0328">Glycosyltransferase</keyword>
<evidence type="ECO:0000256" key="8">
    <source>
        <dbReference type="SAM" id="Phobius"/>
    </source>
</evidence>
<dbReference type="eggNOG" id="COG0463">
    <property type="taxonomic scope" value="Bacteria"/>
</dbReference>
<dbReference type="GO" id="GO:0005886">
    <property type="term" value="C:plasma membrane"/>
    <property type="evidence" value="ECO:0007669"/>
    <property type="project" value="TreeGrafter"/>
</dbReference>
<dbReference type="SUPFAM" id="SSF53448">
    <property type="entry name" value="Nucleotide-diphospho-sugar transferases"/>
    <property type="match status" value="1"/>
</dbReference>
<dbReference type="KEGG" id="hhy:Halhy_4781"/>
<evidence type="ECO:0000256" key="5">
    <source>
        <dbReference type="ARBA" id="ARBA00022985"/>
    </source>
</evidence>
<evidence type="ECO:0000256" key="2">
    <source>
        <dbReference type="ARBA" id="ARBA00022676"/>
    </source>
</evidence>
<dbReference type="AlphaFoldDB" id="F4KXV6"/>
<dbReference type="InterPro" id="IPR029044">
    <property type="entry name" value="Nucleotide-diphossugar_trans"/>
</dbReference>
<dbReference type="Gene3D" id="3.90.550.10">
    <property type="entry name" value="Spore Coat Polysaccharide Biosynthesis Protein SpsA, Chain A"/>
    <property type="match status" value="1"/>
</dbReference>
<gene>
    <name evidence="10" type="ordered locus">Halhy_4781</name>
</gene>
<dbReference type="Proteomes" id="UP000008461">
    <property type="component" value="Chromosome"/>
</dbReference>
<feature type="transmembrane region" description="Helical" evidence="8">
    <location>
        <begin position="234"/>
        <end position="255"/>
    </location>
</feature>
<dbReference type="InterPro" id="IPR001173">
    <property type="entry name" value="Glyco_trans_2-like"/>
</dbReference>
<dbReference type="STRING" id="760192.Halhy_4781"/>